<dbReference type="InterPro" id="IPR047057">
    <property type="entry name" value="MerR_fam"/>
</dbReference>
<protein>
    <submittedName>
        <fullName evidence="6">MerR family transcriptional regulator</fullName>
    </submittedName>
</protein>
<evidence type="ECO:0000256" key="1">
    <source>
        <dbReference type="ARBA" id="ARBA00023015"/>
    </source>
</evidence>
<keyword evidence="3" id="KW-0010">Activator</keyword>
<dbReference type="SUPFAM" id="SSF89082">
    <property type="entry name" value="Antibiotic binding domain of TipA-like multidrug resistance regulators"/>
    <property type="match status" value="1"/>
</dbReference>
<dbReference type="RefSeq" id="WP_061522556.1">
    <property type="nucleotide sequence ID" value="NZ_JARLZY010000023.1"/>
</dbReference>
<dbReference type="STRING" id="1793963.AXI58_01445"/>
<dbReference type="InterPro" id="IPR036244">
    <property type="entry name" value="TipA-like_antibiotic-bd"/>
</dbReference>
<organism evidence="6 7">
    <name type="scientific">Bacillus nakamurai</name>
    <dbReference type="NCBI Taxonomy" id="1793963"/>
    <lineage>
        <taxon>Bacteria</taxon>
        <taxon>Bacillati</taxon>
        <taxon>Bacillota</taxon>
        <taxon>Bacilli</taxon>
        <taxon>Bacillales</taxon>
        <taxon>Bacillaceae</taxon>
        <taxon>Bacillus</taxon>
    </lineage>
</organism>
<dbReference type="OrthoDB" id="9814833at2"/>
<keyword evidence="4" id="KW-0804">Transcription</keyword>
<dbReference type="SMART" id="SM00422">
    <property type="entry name" value="HTH_MERR"/>
    <property type="match status" value="1"/>
</dbReference>
<sequence>MLYQVKQVADMSGVSVRALHHYDHIGLLAPKEVSEAGYRLYSDACLERLQHILFFKEIGFRLEDIKNMLDHPAFQRKAALESQKDILLKKRQRIDRMIETVDKTIASIEGGAEMKERELFAGLSMKEIKERQTKYADEARALYGKDITDQTEKKTAAYTKEDWSTVMSEWGAIYERIAKNMEKGPGDAEVQEAIDDFRNHISTYFYECKPDIFRGLGDLYTADQRFTENIDRYGKGLAAFLREAIIVYCENENSRA</sequence>
<dbReference type="PRINTS" id="PR00040">
    <property type="entry name" value="HTHMERR"/>
</dbReference>
<dbReference type="Pfam" id="PF07739">
    <property type="entry name" value="TipAS"/>
    <property type="match status" value="1"/>
</dbReference>
<accession>A0A150F5W9</accession>
<gene>
    <name evidence="6" type="ORF">AXI58_01445</name>
</gene>
<dbReference type="GO" id="GO:0003700">
    <property type="term" value="F:DNA-binding transcription factor activity"/>
    <property type="evidence" value="ECO:0007669"/>
    <property type="project" value="InterPro"/>
</dbReference>
<dbReference type="Gene3D" id="1.10.1660.10">
    <property type="match status" value="1"/>
</dbReference>
<evidence type="ECO:0000313" key="6">
    <source>
        <dbReference type="EMBL" id="KXZ17087.1"/>
    </source>
</evidence>
<feature type="domain" description="HTH merR-type" evidence="5">
    <location>
        <begin position="2"/>
        <end position="71"/>
    </location>
</feature>
<reference evidence="7" key="1">
    <citation type="submission" date="2016-02" db="EMBL/GenBank/DDBJ databases">
        <authorList>
            <person name="Dunlap C."/>
        </authorList>
    </citation>
    <scope>NUCLEOTIDE SEQUENCE [LARGE SCALE GENOMIC DNA]</scope>
    <source>
        <strain evidence="7">NRRL B-41092</strain>
    </source>
</reference>
<dbReference type="PANTHER" id="PTHR30204:SF90">
    <property type="entry name" value="HTH-TYPE TRANSCRIPTIONAL ACTIVATOR MTA"/>
    <property type="match status" value="1"/>
</dbReference>
<dbReference type="Proteomes" id="UP000075430">
    <property type="component" value="Unassembled WGS sequence"/>
</dbReference>
<evidence type="ECO:0000256" key="2">
    <source>
        <dbReference type="ARBA" id="ARBA00023125"/>
    </source>
</evidence>
<keyword evidence="7" id="KW-1185">Reference proteome</keyword>
<evidence type="ECO:0000313" key="7">
    <source>
        <dbReference type="Proteomes" id="UP000075430"/>
    </source>
</evidence>
<dbReference type="PROSITE" id="PS50937">
    <property type="entry name" value="HTH_MERR_2"/>
    <property type="match status" value="1"/>
</dbReference>
<dbReference type="SUPFAM" id="SSF46955">
    <property type="entry name" value="Putative DNA-binding domain"/>
    <property type="match status" value="1"/>
</dbReference>
<dbReference type="CDD" id="cd01106">
    <property type="entry name" value="HTH_TipAL-Mta"/>
    <property type="match status" value="1"/>
</dbReference>
<evidence type="ECO:0000256" key="3">
    <source>
        <dbReference type="ARBA" id="ARBA00023159"/>
    </source>
</evidence>
<dbReference type="InterPro" id="IPR012925">
    <property type="entry name" value="TipAS_dom"/>
</dbReference>
<dbReference type="InterPro" id="IPR000551">
    <property type="entry name" value="MerR-type_HTH_dom"/>
</dbReference>
<dbReference type="GO" id="GO:0003677">
    <property type="term" value="F:DNA binding"/>
    <property type="evidence" value="ECO:0007669"/>
    <property type="project" value="UniProtKB-KW"/>
</dbReference>
<evidence type="ECO:0000256" key="4">
    <source>
        <dbReference type="ARBA" id="ARBA00023163"/>
    </source>
</evidence>
<proteinExistence type="predicted"/>
<comment type="caution">
    <text evidence="6">The sequence shown here is derived from an EMBL/GenBank/DDBJ whole genome shotgun (WGS) entry which is preliminary data.</text>
</comment>
<dbReference type="Pfam" id="PF13411">
    <property type="entry name" value="MerR_1"/>
    <property type="match status" value="1"/>
</dbReference>
<dbReference type="AlphaFoldDB" id="A0A150F5W9"/>
<dbReference type="InterPro" id="IPR009061">
    <property type="entry name" value="DNA-bd_dom_put_sf"/>
</dbReference>
<name>A0A150F5W9_9BACI</name>
<keyword evidence="2" id="KW-0238">DNA-binding</keyword>
<dbReference type="EMBL" id="LSBA01000023">
    <property type="protein sequence ID" value="KXZ17087.1"/>
    <property type="molecule type" value="Genomic_DNA"/>
</dbReference>
<evidence type="ECO:0000259" key="5">
    <source>
        <dbReference type="PROSITE" id="PS50937"/>
    </source>
</evidence>
<dbReference type="PANTHER" id="PTHR30204">
    <property type="entry name" value="REDOX-CYCLING DRUG-SENSING TRANSCRIPTIONAL ACTIVATOR SOXR"/>
    <property type="match status" value="1"/>
</dbReference>
<dbReference type="Gene3D" id="1.10.490.50">
    <property type="entry name" value="Antibiotic binding domain of TipA-like multidrug resistance regulators"/>
    <property type="match status" value="1"/>
</dbReference>
<keyword evidence="1" id="KW-0805">Transcription regulation</keyword>